<dbReference type="AlphaFoldDB" id="A0A9W9EVR0"/>
<reference evidence="2" key="1">
    <citation type="submission" date="2022-11" db="EMBL/GenBank/DDBJ databases">
        <authorList>
            <person name="Petersen C."/>
        </authorList>
    </citation>
    <scope>NUCLEOTIDE SEQUENCE</scope>
    <source>
        <strain evidence="2">IBT 30069</strain>
    </source>
</reference>
<accession>A0A9W9EVR0</accession>
<proteinExistence type="predicted"/>
<dbReference type="InterPro" id="IPR023631">
    <property type="entry name" value="Amidase_dom"/>
</dbReference>
<name>A0A9W9EVR0_9EURO</name>
<dbReference type="Pfam" id="PF01425">
    <property type="entry name" value="Amidase"/>
    <property type="match status" value="1"/>
</dbReference>
<dbReference type="PANTHER" id="PTHR42678">
    <property type="entry name" value="AMIDASE"/>
    <property type="match status" value="1"/>
</dbReference>
<comment type="caution">
    <text evidence="2">The sequence shown here is derived from an EMBL/GenBank/DDBJ whole genome shotgun (WGS) entry which is preliminary data.</text>
</comment>
<protein>
    <submittedName>
        <fullName evidence="2">Amidase</fullName>
    </submittedName>
</protein>
<dbReference type="OrthoDB" id="566138at2759"/>
<evidence type="ECO:0000313" key="2">
    <source>
        <dbReference type="EMBL" id="KAJ5088765.1"/>
    </source>
</evidence>
<dbReference type="PANTHER" id="PTHR42678:SF34">
    <property type="entry name" value="OS04G0183300 PROTEIN"/>
    <property type="match status" value="1"/>
</dbReference>
<dbReference type="EMBL" id="JAPQKH010000007">
    <property type="protein sequence ID" value="KAJ5088765.1"/>
    <property type="molecule type" value="Genomic_DNA"/>
</dbReference>
<sequence length="392" mass="42906">MSEWGMARSSMCKSGWSALYGQAVGGFYESQDPQGSSSGSAIATSLKLASFTIGGETCGSILYPAQKNGVVGLKPTAGLTSRAGVIPLNPEQDSVGPITQYVKDSAIILNIIAGKDILDSATDNIPFEKPPDYKAACQKNALNGIRIAVPKSVYQVAESDLEVDIAFRDAITKFRELGAIIIDDIDFENWKPGSGQREDLFGDILLREAFEELFTGLTKNPHGIKNISDLIEFTKSTPEEEYDRYGANWFENARDAPYTSASEEFFSVKARMEHLGDDIARLLDTSNCDVLLATSSTDLPLDLGRLPGIQVPLGFYSANREVVRNVKGMASKAPNIPWSWNYHHWTQIQRRKLIACAYAFEQATLVVNQNGAKLDIKLPFGDQETAGKANKF</sequence>
<gene>
    <name evidence="2" type="ORF">N7456_012381</name>
</gene>
<feature type="domain" description="Amidase" evidence="1">
    <location>
        <begin position="8"/>
        <end position="307"/>
    </location>
</feature>
<dbReference type="SUPFAM" id="SSF75304">
    <property type="entry name" value="Amidase signature (AS) enzymes"/>
    <property type="match status" value="1"/>
</dbReference>
<evidence type="ECO:0000259" key="1">
    <source>
        <dbReference type="Pfam" id="PF01425"/>
    </source>
</evidence>
<reference evidence="2" key="2">
    <citation type="journal article" date="2023" name="IMA Fungus">
        <title>Comparative genomic study of the Penicillium genus elucidates a diverse pangenome and 15 lateral gene transfer events.</title>
        <authorList>
            <person name="Petersen C."/>
            <person name="Sorensen T."/>
            <person name="Nielsen M.R."/>
            <person name="Sondergaard T.E."/>
            <person name="Sorensen J.L."/>
            <person name="Fitzpatrick D.A."/>
            <person name="Frisvad J.C."/>
            <person name="Nielsen K.L."/>
        </authorList>
    </citation>
    <scope>NUCLEOTIDE SEQUENCE</scope>
    <source>
        <strain evidence="2">IBT 30069</strain>
    </source>
</reference>
<organism evidence="2 3">
    <name type="scientific">Penicillium angulare</name>
    <dbReference type="NCBI Taxonomy" id="116970"/>
    <lineage>
        <taxon>Eukaryota</taxon>
        <taxon>Fungi</taxon>
        <taxon>Dikarya</taxon>
        <taxon>Ascomycota</taxon>
        <taxon>Pezizomycotina</taxon>
        <taxon>Eurotiomycetes</taxon>
        <taxon>Eurotiomycetidae</taxon>
        <taxon>Eurotiales</taxon>
        <taxon>Aspergillaceae</taxon>
        <taxon>Penicillium</taxon>
    </lineage>
</organism>
<dbReference type="Proteomes" id="UP001149165">
    <property type="component" value="Unassembled WGS sequence"/>
</dbReference>
<dbReference type="Gene3D" id="3.90.1300.10">
    <property type="entry name" value="Amidase signature (AS) domain"/>
    <property type="match status" value="1"/>
</dbReference>
<keyword evidence="3" id="KW-1185">Reference proteome</keyword>
<dbReference type="InterPro" id="IPR036928">
    <property type="entry name" value="AS_sf"/>
</dbReference>
<evidence type="ECO:0000313" key="3">
    <source>
        <dbReference type="Proteomes" id="UP001149165"/>
    </source>
</evidence>